<keyword evidence="8" id="KW-0175">Coiled coil</keyword>
<accession>A0A9J6P1Q4</accession>
<evidence type="ECO:0000313" key="11">
    <source>
        <dbReference type="EMBL" id="MCM1990706.1"/>
    </source>
</evidence>
<dbReference type="EMBL" id="JAGSOJ010000002">
    <property type="protein sequence ID" value="MCM1990706.1"/>
    <property type="molecule type" value="Genomic_DNA"/>
</dbReference>
<evidence type="ECO:0000256" key="1">
    <source>
        <dbReference type="ARBA" id="ARBA00004651"/>
    </source>
</evidence>
<comment type="subcellular location">
    <subcellularLocation>
        <location evidence="1">Cell membrane</location>
        <topology evidence="1">Multi-pass membrane protein</topology>
    </subcellularLocation>
</comment>
<evidence type="ECO:0000256" key="5">
    <source>
        <dbReference type="ARBA" id="ARBA00023136"/>
    </source>
</evidence>
<dbReference type="Pfam" id="PF17200">
    <property type="entry name" value="sCache_2"/>
    <property type="match status" value="1"/>
</dbReference>
<dbReference type="PROSITE" id="PS50111">
    <property type="entry name" value="CHEMOTAXIS_TRANSDUC_2"/>
    <property type="match status" value="1"/>
</dbReference>
<dbReference type="AlphaFoldDB" id="A0A9J6P1Q4"/>
<comment type="caution">
    <text evidence="11">The sequence shown here is derived from an EMBL/GenBank/DDBJ whole genome shotgun (WGS) entry which is preliminary data.</text>
</comment>
<dbReference type="PANTHER" id="PTHR32089">
    <property type="entry name" value="METHYL-ACCEPTING CHEMOTAXIS PROTEIN MCPB"/>
    <property type="match status" value="1"/>
</dbReference>
<dbReference type="Proteomes" id="UP001056429">
    <property type="component" value="Unassembled WGS sequence"/>
</dbReference>
<dbReference type="Gene3D" id="1.10.287.950">
    <property type="entry name" value="Methyl-accepting chemotaxis protein"/>
    <property type="match status" value="1"/>
</dbReference>
<sequence>MKTIGGKITILIIAMTIGIGVLIGGYGTFRSKVDSDKNIQVLENVLLQDYDQSIKNEVQTIISIIEASYKKYENGEISFEEAKELAAHMARNAGYGEEGYFWIDDSKGRNVVHAANKDAEGKNRLELQDVNGKYIIREIIQNGMKGDGGYTDYWYPKKGQTEALRKRAYSSYFEPFDWIVGTGNYVDDIEMIVTNNRKIAEDNFRDSVKVVVIFIGIAIMVSLVLAIFSGKKISKPILFITDLVDKTSKLDLKSDDQFNEILKYKDETGIIGKAVMNLRGELRDIIGEIQKNSNFVKENTESLLISVNETVASIDAVAKTSEEMAKGAVSQADDSQRSAEELAHLEMEINNAIQNAELLKNYSNKTIVANESGIEAIDALGSSLEKNNEASSQTAYNIMQLAERSKSIDEIVNTIQTIAEQTNLLALNAAIEAARAGESGRGFAVVADEIRKLSEQTAHSTEEIKNMISQIQNEISVSKENMDKGNVLLKNSNESMKDAYTAFKTIEQSINSMTNQTEKLIISMDKVDSGKNSVVNSIQGIAAVTEESAAATEEVSSSMEEQANTMDNINATVEKLDKIVLTLDLLVKKFGI</sequence>
<keyword evidence="12" id="KW-1185">Reference proteome</keyword>
<evidence type="ECO:0000256" key="2">
    <source>
        <dbReference type="ARBA" id="ARBA00022475"/>
    </source>
</evidence>
<name>A0A9J6P1Q4_9CLOT</name>
<feature type="coiled-coil region" evidence="8">
    <location>
        <begin position="335"/>
        <end position="362"/>
    </location>
</feature>
<evidence type="ECO:0000256" key="6">
    <source>
        <dbReference type="ARBA" id="ARBA00023224"/>
    </source>
</evidence>
<organism evidence="11 12">
    <name type="scientific">Oceanirhabdus seepicola</name>
    <dbReference type="NCBI Taxonomy" id="2828781"/>
    <lineage>
        <taxon>Bacteria</taxon>
        <taxon>Bacillati</taxon>
        <taxon>Bacillota</taxon>
        <taxon>Clostridia</taxon>
        <taxon>Eubacteriales</taxon>
        <taxon>Clostridiaceae</taxon>
        <taxon>Oceanirhabdus</taxon>
    </lineage>
</organism>
<feature type="transmembrane region" description="Helical" evidence="9">
    <location>
        <begin position="6"/>
        <end position="29"/>
    </location>
</feature>
<evidence type="ECO:0000256" key="7">
    <source>
        <dbReference type="PROSITE-ProRule" id="PRU00284"/>
    </source>
</evidence>
<reference evidence="11" key="2">
    <citation type="submission" date="2021-04" db="EMBL/GenBank/DDBJ databases">
        <authorList>
            <person name="Dong X."/>
        </authorList>
    </citation>
    <scope>NUCLEOTIDE SEQUENCE</scope>
    <source>
        <strain evidence="11">ZWT</strain>
    </source>
</reference>
<keyword evidence="5 9" id="KW-0472">Membrane</keyword>
<dbReference type="SMART" id="SM00283">
    <property type="entry name" value="MA"/>
    <property type="match status" value="1"/>
</dbReference>
<feature type="transmembrane region" description="Helical" evidence="9">
    <location>
        <begin position="207"/>
        <end position="228"/>
    </location>
</feature>
<dbReference type="Pfam" id="PF00015">
    <property type="entry name" value="MCPsignal"/>
    <property type="match status" value="1"/>
</dbReference>
<evidence type="ECO:0000256" key="9">
    <source>
        <dbReference type="SAM" id="Phobius"/>
    </source>
</evidence>
<keyword evidence="4 9" id="KW-1133">Transmembrane helix</keyword>
<dbReference type="GO" id="GO:0005886">
    <property type="term" value="C:plasma membrane"/>
    <property type="evidence" value="ECO:0007669"/>
    <property type="project" value="UniProtKB-SubCell"/>
</dbReference>
<evidence type="ECO:0000313" key="12">
    <source>
        <dbReference type="Proteomes" id="UP001056429"/>
    </source>
</evidence>
<evidence type="ECO:0000256" key="8">
    <source>
        <dbReference type="SAM" id="Coils"/>
    </source>
</evidence>
<keyword evidence="3 9" id="KW-0812">Transmembrane</keyword>
<protein>
    <submittedName>
        <fullName evidence="11">Methyl-accepting chemotaxis protein</fullName>
    </submittedName>
</protein>
<dbReference type="CDD" id="cd11386">
    <property type="entry name" value="MCP_signal"/>
    <property type="match status" value="1"/>
</dbReference>
<dbReference type="RefSeq" id="WP_250859798.1">
    <property type="nucleotide sequence ID" value="NZ_JAGSOJ010000002.1"/>
</dbReference>
<reference evidence="11" key="1">
    <citation type="journal article" date="2021" name="mSystems">
        <title>Bacteria and Archaea Synergistically Convert Glycine Betaine to Biogenic Methane in the Formosa Cold Seep of the South China Sea.</title>
        <authorList>
            <person name="Li L."/>
            <person name="Zhang W."/>
            <person name="Zhang S."/>
            <person name="Song L."/>
            <person name="Sun Q."/>
            <person name="Zhang H."/>
            <person name="Xiang H."/>
            <person name="Dong X."/>
        </authorList>
    </citation>
    <scope>NUCLEOTIDE SEQUENCE</scope>
    <source>
        <strain evidence="11">ZWT</strain>
    </source>
</reference>
<gene>
    <name evidence="11" type="ORF">KDK92_13325</name>
</gene>
<evidence type="ECO:0000259" key="10">
    <source>
        <dbReference type="PROSITE" id="PS50111"/>
    </source>
</evidence>
<evidence type="ECO:0000256" key="3">
    <source>
        <dbReference type="ARBA" id="ARBA00022692"/>
    </source>
</evidence>
<keyword evidence="2" id="KW-1003">Cell membrane</keyword>
<dbReference type="PANTHER" id="PTHR32089:SF112">
    <property type="entry name" value="LYSOZYME-LIKE PROTEIN-RELATED"/>
    <property type="match status" value="1"/>
</dbReference>
<keyword evidence="6 7" id="KW-0807">Transducer</keyword>
<dbReference type="Gene3D" id="3.30.450.20">
    <property type="entry name" value="PAS domain"/>
    <property type="match status" value="1"/>
</dbReference>
<feature type="domain" description="Methyl-accepting transducer" evidence="10">
    <location>
        <begin position="306"/>
        <end position="563"/>
    </location>
</feature>
<dbReference type="GO" id="GO:0007165">
    <property type="term" value="P:signal transduction"/>
    <property type="evidence" value="ECO:0007669"/>
    <property type="project" value="UniProtKB-KW"/>
</dbReference>
<dbReference type="SUPFAM" id="SSF58104">
    <property type="entry name" value="Methyl-accepting chemotaxis protein (MCP) signaling domain"/>
    <property type="match status" value="1"/>
</dbReference>
<dbReference type="InterPro" id="IPR033480">
    <property type="entry name" value="sCache_2"/>
</dbReference>
<evidence type="ECO:0000256" key="4">
    <source>
        <dbReference type="ARBA" id="ARBA00022989"/>
    </source>
</evidence>
<proteinExistence type="predicted"/>
<dbReference type="InterPro" id="IPR004089">
    <property type="entry name" value="MCPsignal_dom"/>
</dbReference>
<dbReference type="SMART" id="SM01049">
    <property type="entry name" value="Cache_2"/>
    <property type="match status" value="1"/>
</dbReference>